<organism evidence="1 2">
    <name type="scientific">Clostridium ganghwense</name>
    <dbReference type="NCBI Taxonomy" id="312089"/>
    <lineage>
        <taxon>Bacteria</taxon>
        <taxon>Bacillati</taxon>
        <taxon>Bacillota</taxon>
        <taxon>Clostridia</taxon>
        <taxon>Eubacteriales</taxon>
        <taxon>Clostridiaceae</taxon>
        <taxon>Clostridium</taxon>
    </lineage>
</organism>
<dbReference type="Proteomes" id="UP001079657">
    <property type="component" value="Unassembled WGS sequence"/>
</dbReference>
<dbReference type="RefSeq" id="WP_268048417.1">
    <property type="nucleotide sequence ID" value="NZ_JAPQES010000001.1"/>
</dbReference>
<reference evidence="1" key="1">
    <citation type="submission" date="2022-12" db="EMBL/GenBank/DDBJ databases">
        <authorList>
            <person name="Wang J."/>
        </authorList>
    </citation>
    <scope>NUCLEOTIDE SEQUENCE</scope>
    <source>
        <strain evidence="1">HY-42-06</strain>
    </source>
</reference>
<comment type="caution">
    <text evidence="1">The sequence shown here is derived from an EMBL/GenBank/DDBJ whole genome shotgun (WGS) entry which is preliminary data.</text>
</comment>
<proteinExistence type="predicted"/>
<protein>
    <submittedName>
        <fullName evidence="1">Uncharacterized protein</fullName>
    </submittedName>
</protein>
<sequence>MKEILVTYTEKGEKALKYFNLEKQRIENVLNKMIRKEGYKLTNNEEITFFEAFVDEKTFAKYMLIGKINKIDMDKFKVEIEEFSKKVTDGKNKKVHMYVMPNYENENAPTLREHLQNINK</sequence>
<dbReference type="EMBL" id="JAPQES010000001">
    <property type="protein sequence ID" value="MCY6369959.1"/>
    <property type="molecule type" value="Genomic_DNA"/>
</dbReference>
<accession>A0ABT4CPQ2</accession>
<gene>
    <name evidence="1" type="ORF">OXH55_04890</name>
</gene>
<name>A0ABT4CPQ2_9CLOT</name>
<evidence type="ECO:0000313" key="1">
    <source>
        <dbReference type="EMBL" id="MCY6369959.1"/>
    </source>
</evidence>
<evidence type="ECO:0000313" key="2">
    <source>
        <dbReference type="Proteomes" id="UP001079657"/>
    </source>
</evidence>
<keyword evidence="2" id="KW-1185">Reference proteome</keyword>